<feature type="binding site" evidence="9">
    <location>
        <position position="17"/>
    </location>
    <ligand>
        <name>ATP</name>
        <dbReference type="ChEBI" id="CHEBI:30616"/>
    </ligand>
</feature>
<feature type="binding site" evidence="9">
    <location>
        <position position="9"/>
    </location>
    <ligand>
        <name>substrate</name>
    </ligand>
</feature>
<evidence type="ECO:0000259" key="10">
    <source>
        <dbReference type="Pfam" id="PF01467"/>
    </source>
</evidence>
<comment type="caution">
    <text evidence="11">The sequence shown here is derived from an EMBL/GenBank/DDBJ whole genome shotgun (WGS) entry which is preliminary data.</text>
</comment>
<evidence type="ECO:0000256" key="4">
    <source>
        <dbReference type="ARBA" id="ARBA00022741"/>
    </source>
</evidence>
<organism evidence="11 12">
    <name type="scientific">Candidatus Pelethenecus faecipullorum</name>
    <dbReference type="NCBI Taxonomy" id="2840900"/>
    <lineage>
        <taxon>Bacteria</taxon>
        <taxon>Bacillati</taxon>
        <taxon>Mycoplasmatota</taxon>
        <taxon>Mollicutes</taxon>
        <taxon>Candidatus Pelethenecus</taxon>
    </lineage>
</organism>
<feature type="binding site" evidence="9">
    <location>
        <position position="87"/>
    </location>
    <ligand>
        <name>substrate</name>
    </ligand>
</feature>
<dbReference type="GO" id="GO:0005524">
    <property type="term" value="F:ATP binding"/>
    <property type="evidence" value="ECO:0007669"/>
    <property type="project" value="UniProtKB-KW"/>
</dbReference>
<name>A0A9D1KJA2_9MOLU</name>
<protein>
    <recommendedName>
        <fullName evidence="9">Phosphopantetheine adenylyltransferase</fullName>
        <ecNumber evidence="9">2.7.7.3</ecNumber>
    </recommendedName>
    <alternativeName>
        <fullName evidence="9">Dephospho-CoA pyrophosphorylase</fullName>
    </alternativeName>
    <alternativeName>
        <fullName evidence="9">Pantetheine-phosphate adenylyltransferase</fullName>
        <shortName evidence="9">PPAT</shortName>
    </alternativeName>
</protein>
<sequence>MRKAVYPGTFDPFSNGHYDIIYRASKLFDEVHILVSNNILKKTIFSVTERMDMIQSCVASLTNVIVASYDGLVVQYCKENDIRIIIRGLRNYTDYEAEFSLFQYNKDIYPEIETILLLPTTKTQFVSSSAVKELVTFHCDISKYVPKPICRKILEKFKQD</sequence>
<feature type="binding site" evidence="9">
    <location>
        <begin position="123"/>
        <end position="129"/>
    </location>
    <ligand>
        <name>ATP</name>
        <dbReference type="ChEBI" id="CHEBI:30616"/>
    </ligand>
</feature>
<dbReference type="CDD" id="cd02163">
    <property type="entry name" value="PPAT"/>
    <property type="match status" value="1"/>
</dbReference>
<comment type="catalytic activity">
    <reaction evidence="8 9">
        <text>(R)-4'-phosphopantetheine + ATP + H(+) = 3'-dephospho-CoA + diphosphate</text>
        <dbReference type="Rhea" id="RHEA:19801"/>
        <dbReference type="ChEBI" id="CHEBI:15378"/>
        <dbReference type="ChEBI" id="CHEBI:30616"/>
        <dbReference type="ChEBI" id="CHEBI:33019"/>
        <dbReference type="ChEBI" id="CHEBI:57328"/>
        <dbReference type="ChEBI" id="CHEBI:61723"/>
        <dbReference type="EC" id="2.7.7.3"/>
    </reaction>
</comment>
<reference evidence="11" key="2">
    <citation type="journal article" date="2021" name="PeerJ">
        <title>Extensive microbial diversity within the chicken gut microbiome revealed by metagenomics and culture.</title>
        <authorList>
            <person name="Gilroy R."/>
            <person name="Ravi A."/>
            <person name="Getino M."/>
            <person name="Pursley I."/>
            <person name="Horton D.L."/>
            <person name="Alikhan N.F."/>
            <person name="Baker D."/>
            <person name="Gharbi K."/>
            <person name="Hall N."/>
            <person name="Watson M."/>
            <person name="Adriaenssens E.M."/>
            <person name="Foster-Nyarko E."/>
            <person name="Jarju S."/>
            <person name="Secka A."/>
            <person name="Antonio M."/>
            <person name="Oren A."/>
            <person name="Chaudhuri R.R."/>
            <person name="La Ragione R."/>
            <person name="Hildebrand F."/>
            <person name="Pallen M.J."/>
        </authorList>
    </citation>
    <scope>NUCLEOTIDE SEQUENCE</scope>
    <source>
        <strain evidence="11">ChiW17-6978</strain>
    </source>
</reference>
<comment type="cofactor">
    <cofactor evidence="9">
        <name>Mg(2+)</name>
        <dbReference type="ChEBI" id="CHEBI:18420"/>
    </cofactor>
</comment>
<dbReference type="GO" id="GO:0005737">
    <property type="term" value="C:cytoplasm"/>
    <property type="evidence" value="ECO:0007669"/>
    <property type="project" value="UniProtKB-SubCell"/>
</dbReference>
<dbReference type="InterPro" id="IPR004821">
    <property type="entry name" value="Cyt_trans-like"/>
</dbReference>
<comment type="similarity">
    <text evidence="9">Belongs to the bacterial CoaD family.</text>
</comment>
<feature type="binding site" evidence="9">
    <location>
        <position position="98"/>
    </location>
    <ligand>
        <name>ATP</name>
        <dbReference type="ChEBI" id="CHEBI:30616"/>
    </ligand>
</feature>
<dbReference type="Gene3D" id="3.40.50.620">
    <property type="entry name" value="HUPs"/>
    <property type="match status" value="1"/>
</dbReference>
<dbReference type="Proteomes" id="UP000886758">
    <property type="component" value="Unassembled WGS sequence"/>
</dbReference>
<feature type="binding site" evidence="9">
    <location>
        <position position="41"/>
    </location>
    <ligand>
        <name>substrate</name>
    </ligand>
</feature>
<keyword evidence="6 9" id="KW-0460">Magnesium</keyword>
<dbReference type="EMBL" id="DVLF01000160">
    <property type="protein sequence ID" value="HIT50386.1"/>
    <property type="molecule type" value="Genomic_DNA"/>
</dbReference>
<dbReference type="InterPro" id="IPR001980">
    <property type="entry name" value="PPAT"/>
</dbReference>
<keyword evidence="7 9" id="KW-0173">Coenzyme A biosynthesis</keyword>
<keyword evidence="2 9" id="KW-0808">Transferase</keyword>
<keyword evidence="4 9" id="KW-0547">Nucleotide-binding</keyword>
<proteinExistence type="inferred from homology"/>
<comment type="subunit">
    <text evidence="9">Homohexamer.</text>
</comment>
<evidence type="ECO:0000256" key="8">
    <source>
        <dbReference type="ARBA" id="ARBA00029346"/>
    </source>
</evidence>
<dbReference type="AlphaFoldDB" id="A0A9D1KJA2"/>
<keyword evidence="3 9" id="KW-0548">Nucleotidyltransferase</keyword>
<reference evidence="11" key="1">
    <citation type="submission" date="2020-10" db="EMBL/GenBank/DDBJ databases">
        <authorList>
            <person name="Gilroy R."/>
        </authorList>
    </citation>
    <scope>NUCLEOTIDE SEQUENCE</scope>
    <source>
        <strain evidence="11">ChiW17-6978</strain>
    </source>
</reference>
<evidence type="ECO:0000256" key="7">
    <source>
        <dbReference type="ARBA" id="ARBA00022993"/>
    </source>
</evidence>
<feature type="binding site" evidence="9">
    <location>
        <begin position="88"/>
        <end position="90"/>
    </location>
    <ligand>
        <name>ATP</name>
        <dbReference type="ChEBI" id="CHEBI:30616"/>
    </ligand>
</feature>
<dbReference type="InterPro" id="IPR014729">
    <property type="entry name" value="Rossmann-like_a/b/a_fold"/>
</dbReference>
<comment type="function">
    <text evidence="9">Reversibly transfers an adenylyl group from ATP to 4'-phosphopantetheine, yielding dephospho-CoA (dPCoA) and pyrophosphate.</text>
</comment>
<dbReference type="PRINTS" id="PR01020">
    <property type="entry name" value="LPSBIOSNTHSS"/>
</dbReference>
<keyword evidence="1 9" id="KW-0963">Cytoplasm</keyword>
<evidence type="ECO:0000256" key="2">
    <source>
        <dbReference type="ARBA" id="ARBA00022679"/>
    </source>
</evidence>
<evidence type="ECO:0000256" key="6">
    <source>
        <dbReference type="ARBA" id="ARBA00022842"/>
    </source>
</evidence>
<evidence type="ECO:0000313" key="11">
    <source>
        <dbReference type="EMBL" id="HIT50386.1"/>
    </source>
</evidence>
<accession>A0A9D1KJA2</accession>
<comment type="subcellular location">
    <subcellularLocation>
        <location evidence="9">Cytoplasm</location>
    </subcellularLocation>
</comment>
<dbReference type="SUPFAM" id="SSF52374">
    <property type="entry name" value="Nucleotidylyl transferase"/>
    <property type="match status" value="1"/>
</dbReference>
<evidence type="ECO:0000256" key="3">
    <source>
        <dbReference type="ARBA" id="ARBA00022695"/>
    </source>
</evidence>
<dbReference type="PANTHER" id="PTHR21342:SF1">
    <property type="entry name" value="PHOSPHOPANTETHEINE ADENYLYLTRANSFERASE"/>
    <property type="match status" value="1"/>
</dbReference>
<keyword evidence="5 9" id="KW-0067">ATP-binding</keyword>
<dbReference type="NCBIfam" id="TIGR00125">
    <property type="entry name" value="cyt_tran_rel"/>
    <property type="match status" value="1"/>
</dbReference>
<evidence type="ECO:0000313" key="12">
    <source>
        <dbReference type="Proteomes" id="UP000886758"/>
    </source>
</evidence>
<feature type="binding site" evidence="9">
    <location>
        <begin position="9"/>
        <end position="10"/>
    </location>
    <ligand>
        <name>ATP</name>
        <dbReference type="ChEBI" id="CHEBI:30616"/>
    </ligand>
</feature>
<dbReference type="Pfam" id="PF01467">
    <property type="entry name" value="CTP_transf_like"/>
    <property type="match status" value="1"/>
</dbReference>
<feature type="site" description="Transition state stabilizer" evidence="9">
    <location>
        <position position="17"/>
    </location>
</feature>
<feature type="domain" description="Cytidyltransferase-like" evidence="10">
    <location>
        <begin position="5"/>
        <end position="133"/>
    </location>
</feature>
<dbReference type="HAMAP" id="MF_00151">
    <property type="entry name" value="PPAT_bact"/>
    <property type="match status" value="1"/>
</dbReference>
<feature type="binding site" evidence="9">
    <location>
        <position position="73"/>
    </location>
    <ligand>
        <name>substrate</name>
    </ligand>
</feature>
<dbReference type="EC" id="2.7.7.3" evidence="9"/>
<evidence type="ECO:0000256" key="5">
    <source>
        <dbReference type="ARBA" id="ARBA00022840"/>
    </source>
</evidence>
<gene>
    <name evidence="9 11" type="primary">coaD</name>
    <name evidence="11" type="ORF">IAD46_05105</name>
</gene>
<evidence type="ECO:0000256" key="1">
    <source>
        <dbReference type="ARBA" id="ARBA00022490"/>
    </source>
</evidence>
<comment type="pathway">
    <text evidence="9">Cofactor biosynthesis; coenzyme A biosynthesis; CoA from (R)-pantothenate: step 4/5.</text>
</comment>
<dbReference type="GO" id="GO:0015937">
    <property type="term" value="P:coenzyme A biosynthetic process"/>
    <property type="evidence" value="ECO:0007669"/>
    <property type="project" value="UniProtKB-UniRule"/>
</dbReference>
<dbReference type="NCBIfam" id="TIGR01510">
    <property type="entry name" value="coaD_prev_kdtB"/>
    <property type="match status" value="1"/>
</dbReference>
<evidence type="ECO:0000256" key="9">
    <source>
        <dbReference type="HAMAP-Rule" id="MF_00151"/>
    </source>
</evidence>
<dbReference type="PANTHER" id="PTHR21342">
    <property type="entry name" value="PHOSPHOPANTETHEINE ADENYLYLTRANSFERASE"/>
    <property type="match status" value="1"/>
</dbReference>
<dbReference type="GO" id="GO:0004595">
    <property type="term" value="F:pantetheine-phosphate adenylyltransferase activity"/>
    <property type="evidence" value="ECO:0007669"/>
    <property type="project" value="UniProtKB-UniRule"/>
</dbReference>